<dbReference type="PANTHER" id="PTHR35998">
    <property type="entry name" value="OS02G0127900 PROTEIN"/>
    <property type="match status" value="1"/>
</dbReference>
<sequence>MVLWEITLGTAYFLGLKRTYKLALKIQRRLVSHKHPKTRQFLQRKTRSVFDVALKVHREVQKRDIEVGRNLGNWILRWLDKMKPAAQIRERNHTKTDNTKVNPAKKHLTDNRNQKPPQSHETSYIKNKDHESPGKRHFSSRQYCHAAYATVGMMMKPVGGNTQYRRFNTFEMKNTRLGFDGVIRNDIMWWMMQK</sequence>
<dbReference type="Proteomes" id="UP000215914">
    <property type="component" value="Chromosome 13"/>
</dbReference>
<evidence type="ECO:0000313" key="2">
    <source>
        <dbReference type="EMBL" id="KAF5775090.1"/>
    </source>
</evidence>
<dbReference type="InParanoid" id="A0A251SX82"/>
<feature type="compositionally biased region" description="Basic and acidic residues" evidence="1">
    <location>
        <begin position="87"/>
        <end position="98"/>
    </location>
</feature>
<organism evidence="3 4">
    <name type="scientific">Helianthus annuus</name>
    <name type="common">Common sunflower</name>
    <dbReference type="NCBI Taxonomy" id="4232"/>
    <lineage>
        <taxon>Eukaryota</taxon>
        <taxon>Viridiplantae</taxon>
        <taxon>Streptophyta</taxon>
        <taxon>Embryophyta</taxon>
        <taxon>Tracheophyta</taxon>
        <taxon>Spermatophyta</taxon>
        <taxon>Magnoliopsida</taxon>
        <taxon>eudicotyledons</taxon>
        <taxon>Gunneridae</taxon>
        <taxon>Pentapetalae</taxon>
        <taxon>asterids</taxon>
        <taxon>campanulids</taxon>
        <taxon>Asterales</taxon>
        <taxon>Asteraceae</taxon>
        <taxon>Asteroideae</taxon>
        <taxon>Heliantheae alliance</taxon>
        <taxon>Heliantheae</taxon>
        <taxon>Helianthus</taxon>
    </lineage>
</organism>
<reference evidence="2 4" key="1">
    <citation type="journal article" date="2017" name="Nature">
        <title>The sunflower genome provides insights into oil metabolism, flowering and Asterid evolution.</title>
        <authorList>
            <person name="Badouin H."/>
            <person name="Gouzy J."/>
            <person name="Grassa C.J."/>
            <person name="Murat F."/>
            <person name="Staton S.E."/>
            <person name="Cottret L."/>
            <person name="Lelandais-Briere C."/>
            <person name="Owens G.L."/>
            <person name="Carrere S."/>
            <person name="Mayjonade B."/>
            <person name="Legrand L."/>
            <person name="Gill N."/>
            <person name="Kane N.C."/>
            <person name="Bowers J.E."/>
            <person name="Hubner S."/>
            <person name="Bellec A."/>
            <person name="Berard A."/>
            <person name="Berges H."/>
            <person name="Blanchet N."/>
            <person name="Boniface M.C."/>
            <person name="Brunel D."/>
            <person name="Catrice O."/>
            <person name="Chaidir N."/>
            <person name="Claudel C."/>
            <person name="Donnadieu C."/>
            <person name="Faraut T."/>
            <person name="Fievet G."/>
            <person name="Helmstetter N."/>
            <person name="King M."/>
            <person name="Knapp S.J."/>
            <person name="Lai Z."/>
            <person name="Le Paslier M.C."/>
            <person name="Lippi Y."/>
            <person name="Lorenzon L."/>
            <person name="Mandel J.R."/>
            <person name="Marage G."/>
            <person name="Marchand G."/>
            <person name="Marquand E."/>
            <person name="Bret-Mestries E."/>
            <person name="Morien E."/>
            <person name="Nambeesan S."/>
            <person name="Nguyen T."/>
            <person name="Pegot-Espagnet P."/>
            <person name="Pouilly N."/>
            <person name="Raftis F."/>
            <person name="Sallet E."/>
            <person name="Schiex T."/>
            <person name="Thomas J."/>
            <person name="Vandecasteele C."/>
            <person name="Vares D."/>
            <person name="Vear F."/>
            <person name="Vautrin S."/>
            <person name="Crespi M."/>
            <person name="Mangin B."/>
            <person name="Burke J.M."/>
            <person name="Salse J."/>
            <person name="Munos S."/>
            <person name="Vincourt P."/>
            <person name="Rieseberg L.H."/>
            <person name="Langlade N.B."/>
        </authorList>
    </citation>
    <scope>NUCLEOTIDE SEQUENCE [LARGE SCALE GENOMIC DNA]</scope>
    <source>
        <strain evidence="4">cv. SF193</strain>
        <tissue evidence="2">Leaves</tissue>
    </source>
</reference>
<dbReference type="EMBL" id="MNCJ02000328">
    <property type="protein sequence ID" value="KAF5775090.1"/>
    <property type="molecule type" value="Genomic_DNA"/>
</dbReference>
<evidence type="ECO:0000256" key="1">
    <source>
        <dbReference type="SAM" id="MobiDB-lite"/>
    </source>
</evidence>
<keyword evidence="4" id="KW-1185">Reference proteome</keyword>
<evidence type="ECO:0000313" key="3">
    <source>
        <dbReference type="EMBL" id="OTG03062.1"/>
    </source>
</evidence>
<reference evidence="2" key="3">
    <citation type="submission" date="2020-06" db="EMBL/GenBank/DDBJ databases">
        <title>Helianthus annuus Genome sequencing and assembly Release 2.</title>
        <authorList>
            <person name="Gouzy J."/>
            <person name="Langlade N."/>
            <person name="Munos S."/>
        </authorList>
    </citation>
    <scope>NUCLEOTIDE SEQUENCE</scope>
    <source>
        <tissue evidence="2">Leaves</tissue>
    </source>
</reference>
<feature type="compositionally biased region" description="Polar residues" evidence="1">
    <location>
        <begin position="114"/>
        <end position="125"/>
    </location>
</feature>
<evidence type="ECO:0000313" key="4">
    <source>
        <dbReference type="Proteomes" id="UP000215914"/>
    </source>
</evidence>
<dbReference type="PANTHER" id="PTHR35998:SF1">
    <property type="entry name" value="OS02G0127900 PROTEIN"/>
    <property type="match status" value="1"/>
</dbReference>
<protein>
    <submittedName>
        <fullName evidence="3">Uncharacterized protein</fullName>
    </submittedName>
</protein>
<dbReference type="FunCoup" id="A0A251SX82">
    <property type="interactions" value="2837"/>
</dbReference>
<dbReference type="Gramene" id="mRNA:HanXRQr2_Chr13g0608141">
    <property type="protein sequence ID" value="mRNA:HanXRQr2_Chr13g0608141"/>
    <property type="gene ID" value="HanXRQr2_Chr13g0608141"/>
</dbReference>
<feature type="region of interest" description="Disordered" evidence="1">
    <location>
        <begin position="87"/>
        <end position="139"/>
    </location>
</feature>
<proteinExistence type="predicted"/>
<reference evidence="3" key="2">
    <citation type="submission" date="2017-02" db="EMBL/GenBank/DDBJ databases">
        <title>Sunflower complete genome.</title>
        <authorList>
            <person name="Langlade N."/>
            <person name="Munos S."/>
        </authorList>
    </citation>
    <scope>NUCLEOTIDE SEQUENCE [LARGE SCALE GENOMIC DNA]</scope>
    <source>
        <tissue evidence="3">Leaves</tissue>
    </source>
</reference>
<accession>A0A251SX82</accession>
<gene>
    <name evidence="3" type="ORF">HannXRQ_Chr13g0419911</name>
    <name evidence="2" type="ORF">HanXRQr2_Chr13g0608141</name>
</gene>
<dbReference type="EMBL" id="CM007902">
    <property type="protein sequence ID" value="OTG03062.1"/>
    <property type="molecule type" value="Genomic_DNA"/>
</dbReference>
<dbReference type="OrthoDB" id="2018352at2759"/>
<dbReference type="AlphaFoldDB" id="A0A251SX82"/>
<name>A0A251SX82_HELAN</name>